<dbReference type="RefSeq" id="XP_016264752.1">
    <property type="nucleotide sequence ID" value="XM_016403747.1"/>
</dbReference>
<keyword evidence="6" id="KW-0999">Mitochondrion inner membrane</keyword>
<comment type="similarity">
    <text evidence="2 11">Belongs to the mitochondrial carrier (TC 2.A.29) family.</text>
</comment>
<keyword evidence="15" id="KW-1185">Reference proteome</keyword>
<dbReference type="PROSITE" id="PS50920">
    <property type="entry name" value="SOLCAR"/>
    <property type="match status" value="3"/>
</dbReference>
<gene>
    <name evidence="14" type="ORF">PV06_02996</name>
</gene>
<organism evidence="14 15">
    <name type="scientific">Exophiala oligosperma</name>
    <dbReference type="NCBI Taxonomy" id="215243"/>
    <lineage>
        <taxon>Eukaryota</taxon>
        <taxon>Fungi</taxon>
        <taxon>Dikarya</taxon>
        <taxon>Ascomycota</taxon>
        <taxon>Pezizomycotina</taxon>
        <taxon>Eurotiomycetes</taxon>
        <taxon>Chaetothyriomycetidae</taxon>
        <taxon>Chaetothyriales</taxon>
        <taxon>Herpotrichiellaceae</taxon>
        <taxon>Exophiala</taxon>
    </lineage>
</organism>
<keyword evidence="4 10" id="KW-0812">Transmembrane</keyword>
<dbReference type="HOGENOM" id="CLU_015166_4_1_1"/>
<protein>
    <submittedName>
        <fullName evidence="14">Uncharacterized protein</fullName>
    </submittedName>
</protein>
<dbReference type="AlphaFoldDB" id="A0A0D2DPZ7"/>
<dbReference type="Gene3D" id="1.50.40.10">
    <property type="entry name" value="Mitochondrial carrier domain"/>
    <property type="match status" value="1"/>
</dbReference>
<evidence type="ECO:0000256" key="10">
    <source>
        <dbReference type="PROSITE-ProRule" id="PRU00282"/>
    </source>
</evidence>
<keyword evidence="5" id="KW-0677">Repeat</keyword>
<feature type="repeat" description="Solcar" evidence="10">
    <location>
        <begin position="168"/>
        <end position="270"/>
    </location>
</feature>
<evidence type="ECO:0000256" key="9">
    <source>
        <dbReference type="ARBA" id="ARBA00023136"/>
    </source>
</evidence>
<dbReference type="GeneID" id="27355070"/>
<name>A0A0D2DPZ7_9EURO</name>
<keyword evidence="8" id="KW-0496">Mitochondrion</keyword>
<feature type="repeat" description="Solcar" evidence="10">
    <location>
        <begin position="281"/>
        <end position="375"/>
    </location>
</feature>
<dbReference type="GO" id="GO:0022857">
    <property type="term" value="F:transmembrane transporter activity"/>
    <property type="evidence" value="ECO:0007669"/>
    <property type="project" value="TreeGrafter"/>
</dbReference>
<evidence type="ECO:0000256" key="11">
    <source>
        <dbReference type="RuleBase" id="RU000488"/>
    </source>
</evidence>
<evidence type="ECO:0000256" key="2">
    <source>
        <dbReference type="ARBA" id="ARBA00006375"/>
    </source>
</evidence>
<dbReference type="OrthoDB" id="2382881at2759"/>
<evidence type="ECO:0000256" key="3">
    <source>
        <dbReference type="ARBA" id="ARBA00022448"/>
    </source>
</evidence>
<feature type="transmembrane region" description="Helical" evidence="13">
    <location>
        <begin position="283"/>
        <end position="304"/>
    </location>
</feature>
<evidence type="ECO:0000313" key="15">
    <source>
        <dbReference type="Proteomes" id="UP000053342"/>
    </source>
</evidence>
<dbReference type="SUPFAM" id="SSF103506">
    <property type="entry name" value="Mitochondrial carrier"/>
    <property type="match status" value="1"/>
</dbReference>
<comment type="subcellular location">
    <subcellularLocation>
        <location evidence="1">Mitochondrion inner membrane</location>
        <topology evidence="1">Multi-pass membrane protein</topology>
    </subcellularLocation>
</comment>
<dbReference type="RefSeq" id="XP_016264751.1">
    <property type="nucleotide sequence ID" value="XM_016403746.1"/>
</dbReference>
<evidence type="ECO:0000256" key="7">
    <source>
        <dbReference type="ARBA" id="ARBA00022989"/>
    </source>
</evidence>
<sequence>MNHARKVNNSTVSTSHEHDPDRNSTSTLPSKSSQPPIAMSSKSKMDTGWGSPDTRIYYAKKYRQVLSSAPSAALAVVAGAPFENLKVRMQSHYFPNAWQATRYTYRTEGLRGFWAGTLPPLFSITFSRALGFSIYRKAKYAIDSWIEKTTGSSPLQHVNKPGTYPTIYTLACFTGAGMISGGVTAVVLTPIELIKNATQTSVLMASQGKPQTAHAPGVKNVGRVSSWASMKLIIQRRGPLGLWTGFRLHMLRDLVGSGIYFGVYETTKQTLNSYYGAEKANSLGAIAAAGAVCGIGAWVFTYPLDTMKTRVQNNLVGNRPPSQPTSTSTSIKSALDSAAKSVSRASKWKGIEMIILRSSIQNMIQMSFFEQGKVVIDNLTFSDGSRTLPEVERHFGRDSRINKNDKL</sequence>
<evidence type="ECO:0000256" key="6">
    <source>
        <dbReference type="ARBA" id="ARBA00022792"/>
    </source>
</evidence>
<evidence type="ECO:0000313" key="14">
    <source>
        <dbReference type="EMBL" id="KIW44535.1"/>
    </source>
</evidence>
<keyword evidence="3 11" id="KW-0813">Transport</keyword>
<dbReference type="VEuPathDB" id="FungiDB:PV06_02996"/>
<dbReference type="PANTHER" id="PTHR45624:SF9">
    <property type="entry name" value="CARRIER PROTEIN, PUTATIVE (AFU_ORTHOLOGUE AFUA_4G06390)-RELATED"/>
    <property type="match status" value="1"/>
</dbReference>
<evidence type="ECO:0000256" key="4">
    <source>
        <dbReference type="ARBA" id="ARBA00022692"/>
    </source>
</evidence>
<evidence type="ECO:0000256" key="1">
    <source>
        <dbReference type="ARBA" id="ARBA00004448"/>
    </source>
</evidence>
<dbReference type="InterPro" id="IPR050567">
    <property type="entry name" value="Mitochondrial_Carrier"/>
</dbReference>
<evidence type="ECO:0000256" key="12">
    <source>
        <dbReference type="SAM" id="MobiDB-lite"/>
    </source>
</evidence>
<dbReference type="GO" id="GO:0005743">
    <property type="term" value="C:mitochondrial inner membrane"/>
    <property type="evidence" value="ECO:0007669"/>
    <property type="project" value="UniProtKB-SubCell"/>
</dbReference>
<dbReference type="PANTHER" id="PTHR45624">
    <property type="entry name" value="MITOCHONDRIAL BASIC AMINO ACIDS TRANSPORTER-RELATED"/>
    <property type="match status" value="1"/>
</dbReference>
<dbReference type="EMBL" id="KN847334">
    <property type="protein sequence ID" value="KIW44535.1"/>
    <property type="molecule type" value="Genomic_DNA"/>
</dbReference>
<dbReference type="InterPro" id="IPR018108">
    <property type="entry name" value="MCP_transmembrane"/>
</dbReference>
<evidence type="ECO:0000256" key="13">
    <source>
        <dbReference type="SAM" id="Phobius"/>
    </source>
</evidence>
<proteinExistence type="inferred from homology"/>
<dbReference type="EMBL" id="KN847334">
    <property type="protein sequence ID" value="KIW44536.1"/>
    <property type="molecule type" value="Genomic_DNA"/>
</dbReference>
<feature type="region of interest" description="Disordered" evidence="12">
    <location>
        <begin position="1"/>
        <end position="48"/>
    </location>
</feature>
<dbReference type="Pfam" id="PF00153">
    <property type="entry name" value="Mito_carr"/>
    <property type="match status" value="3"/>
</dbReference>
<keyword evidence="9 10" id="KW-0472">Membrane</keyword>
<dbReference type="InterPro" id="IPR002067">
    <property type="entry name" value="MCP"/>
</dbReference>
<evidence type="ECO:0000256" key="5">
    <source>
        <dbReference type="ARBA" id="ARBA00022737"/>
    </source>
</evidence>
<accession>A0A0D2DPZ7</accession>
<dbReference type="STRING" id="215243.A0A0D2DPZ7"/>
<evidence type="ECO:0000256" key="8">
    <source>
        <dbReference type="ARBA" id="ARBA00023128"/>
    </source>
</evidence>
<keyword evidence="7 13" id="KW-1133">Transmembrane helix</keyword>
<dbReference type="PRINTS" id="PR00926">
    <property type="entry name" value="MITOCARRIER"/>
</dbReference>
<dbReference type="InterPro" id="IPR023395">
    <property type="entry name" value="MCP_dom_sf"/>
</dbReference>
<feature type="repeat" description="Solcar" evidence="10">
    <location>
        <begin position="59"/>
        <end position="141"/>
    </location>
</feature>
<dbReference type="Proteomes" id="UP000053342">
    <property type="component" value="Unassembled WGS sequence"/>
</dbReference>
<reference evidence="14 15" key="1">
    <citation type="submission" date="2015-01" db="EMBL/GenBank/DDBJ databases">
        <title>The Genome Sequence of Exophiala oligosperma CBS72588.</title>
        <authorList>
            <consortium name="The Broad Institute Genomics Platform"/>
            <person name="Cuomo C."/>
            <person name="de Hoog S."/>
            <person name="Gorbushina A."/>
            <person name="Stielow B."/>
            <person name="Teixiera M."/>
            <person name="Abouelleil A."/>
            <person name="Chapman S.B."/>
            <person name="Priest M."/>
            <person name="Young S.K."/>
            <person name="Wortman J."/>
            <person name="Nusbaum C."/>
            <person name="Birren B."/>
        </authorList>
    </citation>
    <scope>NUCLEOTIDE SEQUENCE [LARGE SCALE GENOMIC DNA]</scope>
    <source>
        <strain evidence="14 15">CBS 72588</strain>
    </source>
</reference>
<feature type="compositionally biased region" description="Polar residues" evidence="12">
    <location>
        <begin position="23"/>
        <end position="35"/>
    </location>
</feature>